<protein>
    <recommendedName>
        <fullName evidence="2">Retroviral polymerase SH3-like domain-containing protein</fullName>
    </recommendedName>
</protein>
<keyword evidence="4" id="KW-1185">Reference proteome</keyword>
<feature type="domain" description="Retroviral polymerase SH3-like" evidence="2">
    <location>
        <begin position="3"/>
        <end position="55"/>
    </location>
</feature>
<evidence type="ECO:0000259" key="2">
    <source>
        <dbReference type="Pfam" id="PF25597"/>
    </source>
</evidence>
<evidence type="ECO:0000313" key="3">
    <source>
        <dbReference type="EMBL" id="CAB4303811.1"/>
    </source>
</evidence>
<organism evidence="3 4">
    <name type="scientific">Prunus armeniaca</name>
    <name type="common">Apricot</name>
    <name type="synonym">Armeniaca vulgaris</name>
    <dbReference type="NCBI Taxonomy" id="36596"/>
    <lineage>
        <taxon>Eukaryota</taxon>
        <taxon>Viridiplantae</taxon>
        <taxon>Streptophyta</taxon>
        <taxon>Embryophyta</taxon>
        <taxon>Tracheophyta</taxon>
        <taxon>Spermatophyta</taxon>
        <taxon>Magnoliopsida</taxon>
        <taxon>eudicotyledons</taxon>
        <taxon>Gunneridae</taxon>
        <taxon>Pentapetalae</taxon>
        <taxon>rosids</taxon>
        <taxon>fabids</taxon>
        <taxon>Rosales</taxon>
        <taxon>Rosaceae</taxon>
        <taxon>Amygdaloideae</taxon>
        <taxon>Amygdaleae</taxon>
        <taxon>Prunus</taxon>
    </lineage>
</organism>
<feature type="compositionally biased region" description="Polar residues" evidence="1">
    <location>
        <begin position="142"/>
        <end position="170"/>
    </location>
</feature>
<dbReference type="Proteomes" id="UP000507245">
    <property type="component" value="Unassembled WGS sequence"/>
</dbReference>
<name>A0A6J5WTS2_PRUAR</name>
<accession>A0A6J5WTS2</accession>
<gene>
    <name evidence="3" type="ORF">ORAREDHAP_LOCUS20544</name>
</gene>
<dbReference type="OrthoDB" id="1938465at2759"/>
<dbReference type="AlphaFoldDB" id="A0A6J5WTS2"/>
<reference evidence="4" key="1">
    <citation type="journal article" date="2020" name="Genome Biol.">
        <title>Gamete binning: chromosome-level and haplotype-resolved genome assembly enabled by high-throughput single-cell sequencing of gamete genomes.</title>
        <authorList>
            <person name="Campoy J.A."/>
            <person name="Sun H."/>
            <person name="Goel M."/>
            <person name="Jiao W.-B."/>
            <person name="Folz-Donahue K."/>
            <person name="Wang N."/>
            <person name="Rubio M."/>
            <person name="Liu C."/>
            <person name="Kukat C."/>
            <person name="Ruiz D."/>
            <person name="Huettel B."/>
            <person name="Schneeberger K."/>
        </authorList>
    </citation>
    <scope>NUCLEOTIDE SEQUENCE [LARGE SCALE GENOMIC DNA]</scope>
    <source>
        <strain evidence="4">cv. Rojo Pasion</strain>
    </source>
</reference>
<feature type="compositionally biased region" description="Polar residues" evidence="1">
    <location>
        <begin position="197"/>
        <end position="221"/>
    </location>
</feature>
<evidence type="ECO:0000256" key="1">
    <source>
        <dbReference type="SAM" id="MobiDB-lite"/>
    </source>
</evidence>
<dbReference type="EMBL" id="CAEKKB010000003">
    <property type="protein sequence ID" value="CAB4303811.1"/>
    <property type="molecule type" value="Genomic_DNA"/>
</dbReference>
<evidence type="ECO:0000313" key="4">
    <source>
        <dbReference type="Proteomes" id="UP000507245"/>
    </source>
</evidence>
<dbReference type="InterPro" id="IPR057670">
    <property type="entry name" value="SH3_retrovirus"/>
</dbReference>
<proteinExistence type="predicted"/>
<feature type="region of interest" description="Disordered" evidence="1">
    <location>
        <begin position="142"/>
        <end position="221"/>
    </location>
</feature>
<sequence>MVPYNKHKLLPKIVKCGLIGYDNNYKGYRCLDIASRKVCISRNVQFDELTFPYQELKFKTTQGEQSAQPLSLEPITLLDASLNSTKKAFSFPHEPIIADQSPTSGTTTQIQDQAKVPFSQTSTPSPLVDDQDQSVRPIHLSNEASPQNSYSSPHASRNAPVNHQASSISPTHAPDHENFKSLNELVYETHRHPLPQGLTTTLQDPLSLEPSSYTQASKYPP</sequence>
<dbReference type="Pfam" id="PF25597">
    <property type="entry name" value="SH3_retrovirus"/>
    <property type="match status" value="1"/>
</dbReference>